<gene>
    <name evidence="1" type="ORF">HNQ41_001710</name>
</gene>
<dbReference type="PANTHER" id="PTHR30348">
    <property type="entry name" value="UNCHARACTERIZED PROTEIN YECE"/>
    <property type="match status" value="1"/>
</dbReference>
<dbReference type="InterPro" id="IPR036520">
    <property type="entry name" value="UPF0759_sf"/>
</dbReference>
<comment type="caution">
    <text evidence="1">The sequence shown here is derived from an EMBL/GenBank/DDBJ whole genome shotgun (WGS) entry which is preliminary data.</text>
</comment>
<organism evidence="1 2">
    <name type="scientific">Texcoconibacillus texcoconensis</name>
    <dbReference type="NCBI Taxonomy" id="1095777"/>
    <lineage>
        <taxon>Bacteria</taxon>
        <taxon>Bacillati</taxon>
        <taxon>Bacillota</taxon>
        <taxon>Bacilli</taxon>
        <taxon>Bacillales</taxon>
        <taxon>Bacillaceae</taxon>
        <taxon>Texcoconibacillus</taxon>
    </lineage>
</organism>
<sequence>MIRIGLTGWGDHDSLYENQGSAHKLATYGSYFPIVELDASFYANQPERNMLKWIRETPDTFQFVVKAYQGITGHDRGENSYGSKQDMFSDFRASIEPLREAGKLAMVLCQFPPWFDCRREHVDYLRYCRAQLTDIDVALEFRHYSWFSSTYKQRTLSFMEEEQWVHSICDEPQAGEGSIPMVVHPTHPQKTLFRFHGRNVSGWKKPEGADNKSWRDVRYLYDYSIRERQEFIEQIQKVAEQSQDIYIVFNNNSGGHAAQNALKLIEEMKLKYEGLAPRQLQLFD</sequence>
<dbReference type="AlphaFoldDB" id="A0A840QQC5"/>
<proteinExistence type="predicted"/>
<dbReference type="EMBL" id="JACHHB010000006">
    <property type="protein sequence ID" value="MBB5173523.1"/>
    <property type="molecule type" value="Genomic_DNA"/>
</dbReference>
<name>A0A840QQC5_9BACI</name>
<keyword evidence="2" id="KW-1185">Reference proteome</keyword>
<dbReference type="Gene3D" id="3.20.20.410">
    <property type="entry name" value="Protein of unknown function UPF0759"/>
    <property type="match status" value="1"/>
</dbReference>
<dbReference type="SUPFAM" id="SSF117396">
    <property type="entry name" value="TM1631-like"/>
    <property type="match status" value="1"/>
</dbReference>
<dbReference type="PANTHER" id="PTHR30348:SF13">
    <property type="entry name" value="UPF0759 PROTEIN YUNF"/>
    <property type="match status" value="1"/>
</dbReference>
<protein>
    <submittedName>
        <fullName evidence="1">Uncharacterized protein YecE (DUF72 family)</fullName>
    </submittedName>
</protein>
<dbReference type="RefSeq" id="WP_184663966.1">
    <property type="nucleotide sequence ID" value="NZ_JACHHB010000006.1"/>
</dbReference>
<evidence type="ECO:0000313" key="1">
    <source>
        <dbReference type="EMBL" id="MBB5173523.1"/>
    </source>
</evidence>
<reference evidence="1 2" key="1">
    <citation type="submission" date="2020-08" db="EMBL/GenBank/DDBJ databases">
        <title>Genomic Encyclopedia of Type Strains, Phase IV (KMG-IV): sequencing the most valuable type-strain genomes for metagenomic binning, comparative biology and taxonomic classification.</title>
        <authorList>
            <person name="Goeker M."/>
        </authorList>
    </citation>
    <scope>NUCLEOTIDE SEQUENCE [LARGE SCALE GENOMIC DNA]</scope>
    <source>
        <strain evidence="1 2">DSM 24696</strain>
    </source>
</reference>
<dbReference type="Pfam" id="PF01904">
    <property type="entry name" value="DUF72"/>
    <property type="match status" value="1"/>
</dbReference>
<dbReference type="InterPro" id="IPR002763">
    <property type="entry name" value="DUF72"/>
</dbReference>
<dbReference type="Proteomes" id="UP000551878">
    <property type="component" value="Unassembled WGS sequence"/>
</dbReference>
<evidence type="ECO:0000313" key="2">
    <source>
        <dbReference type="Proteomes" id="UP000551878"/>
    </source>
</evidence>
<accession>A0A840QQC5</accession>